<gene>
    <name evidence="2" type="ORF">COW11_06570</name>
</gene>
<dbReference type="EMBL" id="PFGP01000149">
    <property type="protein sequence ID" value="PIW65820.1"/>
    <property type="molecule type" value="Genomic_DNA"/>
</dbReference>
<evidence type="ECO:0000256" key="1">
    <source>
        <dbReference type="SAM" id="Phobius"/>
    </source>
</evidence>
<sequence>MLSIMRSNKKGFTFIEIIISVLIFSVIAVGIYYAFGSGVITSRRLNSESRDHQQVAAALDLMADEIASFVPSEKVKFTAEKNSLSFLKEPYLKNVRGPAKARFFLNEANNALTRTYEPLDSKDVISEELFSPVKALSFIYLCKNPQDPNSYEWVDSFDPENRPECRAIKISVTTAQIQEKIVVLYAGVKP</sequence>
<organism evidence="2 3">
    <name type="scientific">Candidatus Taenaricola geysiri</name>
    <dbReference type="NCBI Taxonomy" id="1974752"/>
    <lineage>
        <taxon>Bacteria</taxon>
        <taxon>Pseudomonadati</taxon>
        <taxon>Candidatus Omnitrophota</taxon>
        <taxon>Candidatus Taenaricola</taxon>
    </lineage>
</organism>
<evidence type="ECO:0000313" key="2">
    <source>
        <dbReference type="EMBL" id="PIW65820.1"/>
    </source>
</evidence>
<dbReference type="NCBIfam" id="TIGR02532">
    <property type="entry name" value="IV_pilin_GFxxxE"/>
    <property type="match status" value="1"/>
</dbReference>
<protein>
    <recommendedName>
        <fullName evidence="4">Type II secretion system protein J</fullName>
    </recommendedName>
</protein>
<dbReference type="Proteomes" id="UP000231267">
    <property type="component" value="Unassembled WGS sequence"/>
</dbReference>
<accession>A0A2J0LIF6</accession>
<keyword evidence="1" id="KW-0472">Membrane</keyword>
<reference evidence="2 3" key="1">
    <citation type="submission" date="2017-09" db="EMBL/GenBank/DDBJ databases">
        <title>Depth-based differentiation of microbial function through sediment-hosted aquifers and enrichment of novel symbionts in the deep terrestrial subsurface.</title>
        <authorList>
            <person name="Probst A.J."/>
            <person name="Ladd B."/>
            <person name="Jarett J.K."/>
            <person name="Geller-Mcgrath D.E."/>
            <person name="Sieber C.M."/>
            <person name="Emerson J.B."/>
            <person name="Anantharaman K."/>
            <person name="Thomas B.C."/>
            <person name="Malmstrom R."/>
            <person name="Stieglmeier M."/>
            <person name="Klingl A."/>
            <person name="Woyke T."/>
            <person name="Ryan C.M."/>
            <person name="Banfield J.F."/>
        </authorList>
    </citation>
    <scope>NUCLEOTIDE SEQUENCE [LARGE SCALE GENOMIC DNA]</scope>
    <source>
        <strain evidence="2">CG12_big_fil_rev_8_21_14_0_65_43_15</strain>
    </source>
</reference>
<dbReference type="AlphaFoldDB" id="A0A2J0LIF6"/>
<feature type="non-terminal residue" evidence="2">
    <location>
        <position position="190"/>
    </location>
</feature>
<dbReference type="Pfam" id="PF07963">
    <property type="entry name" value="N_methyl"/>
    <property type="match status" value="1"/>
</dbReference>
<proteinExistence type="predicted"/>
<keyword evidence="1" id="KW-0812">Transmembrane</keyword>
<comment type="caution">
    <text evidence="2">The sequence shown here is derived from an EMBL/GenBank/DDBJ whole genome shotgun (WGS) entry which is preliminary data.</text>
</comment>
<feature type="transmembrane region" description="Helical" evidence="1">
    <location>
        <begin position="12"/>
        <end position="35"/>
    </location>
</feature>
<keyword evidence="1" id="KW-1133">Transmembrane helix</keyword>
<evidence type="ECO:0008006" key="4">
    <source>
        <dbReference type="Google" id="ProtNLM"/>
    </source>
</evidence>
<evidence type="ECO:0000313" key="3">
    <source>
        <dbReference type="Proteomes" id="UP000231267"/>
    </source>
</evidence>
<dbReference type="InterPro" id="IPR012902">
    <property type="entry name" value="N_methyl_site"/>
</dbReference>
<name>A0A2J0LIF6_9BACT</name>